<evidence type="ECO:0000256" key="9">
    <source>
        <dbReference type="ARBA" id="ARBA00052716"/>
    </source>
</evidence>
<keyword evidence="21" id="KW-1185">Reference proteome</keyword>
<feature type="binding site" evidence="16">
    <location>
        <position position="252"/>
    </location>
    <ligand>
        <name>NAD(+)</name>
        <dbReference type="ChEBI" id="CHEBI:57540"/>
    </ligand>
</feature>
<feature type="binding site" evidence="13">
    <location>
        <position position="105"/>
    </location>
    <ligand>
        <name>NADPH</name>
        <dbReference type="ChEBI" id="CHEBI:57783"/>
    </ligand>
</feature>
<feature type="binding site" evidence="13">
    <location>
        <position position="241"/>
    </location>
    <ligand>
        <name>sn-glycerol 3-phosphate</name>
        <dbReference type="ChEBI" id="CHEBI:57597"/>
    </ligand>
</feature>
<evidence type="ECO:0000259" key="19">
    <source>
        <dbReference type="Pfam" id="PF07479"/>
    </source>
</evidence>
<dbReference type="GO" id="GO:0005975">
    <property type="term" value="P:carbohydrate metabolic process"/>
    <property type="evidence" value="ECO:0007669"/>
    <property type="project" value="InterPro"/>
</dbReference>
<feature type="active site" description="Proton acceptor" evidence="13 14">
    <location>
        <position position="188"/>
    </location>
</feature>
<dbReference type="InterPro" id="IPR006109">
    <property type="entry name" value="G3P_DH_NAD-dep_C"/>
</dbReference>
<keyword evidence="13" id="KW-0963">Cytoplasm</keyword>
<dbReference type="GO" id="GO:0141153">
    <property type="term" value="F:glycerol-3-phosphate dehydrogenase (NADP+) activity"/>
    <property type="evidence" value="ECO:0007669"/>
    <property type="project" value="RHEA"/>
</dbReference>
<dbReference type="Pfam" id="PF01210">
    <property type="entry name" value="NAD_Gly3P_dh_N"/>
    <property type="match status" value="1"/>
</dbReference>
<dbReference type="GO" id="GO:0046168">
    <property type="term" value="P:glycerol-3-phosphate catabolic process"/>
    <property type="evidence" value="ECO:0007669"/>
    <property type="project" value="InterPro"/>
</dbReference>
<keyword evidence="8 13" id="KW-1208">Phospholipid metabolism</keyword>
<evidence type="ECO:0000256" key="14">
    <source>
        <dbReference type="PIRSR" id="PIRSR000114-1"/>
    </source>
</evidence>
<feature type="binding site" evidence="15">
    <location>
        <position position="105"/>
    </location>
    <ligand>
        <name>substrate</name>
    </ligand>
</feature>
<organism evidence="20 21">
    <name type="scientific">Jonquetella anthropi DSM 22815</name>
    <dbReference type="NCBI Taxonomy" id="885272"/>
    <lineage>
        <taxon>Bacteria</taxon>
        <taxon>Thermotogati</taxon>
        <taxon>Synergistota</taxon>
        <taxon>Synergistia</taxon>
        <taxon>Synergistales</taxon>
        <taxon>Dethiosulfovibrionaceae</taxon>
        <taxon>Jonquetella</taxon>
    </lineage>
</organism>
<keyword evidence="4 13" id="KW-0560">Oxidoreductase</keyword>
<feature type="binding site" evidence="13">
    <location>
        <position position="252"/>
    </location>
    <ligand>
        <name>sn-glycerol 3-phosphate</name>
        <dbReference type="ChEBI" id="CHEBI:57597"/>
    </ligand>
</feature>
<comment type="caution">
    <text evidence="13">Lacks conserved residue(s) required for the propagation of feature annotation.</text>
</comment>
<proteinExistence type="inferred from homology"/>
<dbReference type="GO" id="GO:0141152">
    <property type="term" value="F:glycerol-3-phosphate dehydrogenase (NAD+) activity"/>
    <property type="evidence" value="ECO:0007669"/>
    <property type="project" value="RHEA"/>
</dbReference>
<feature type="binding site" evidence="13">
    <location>
        <position position="137"/>
    </location>
    <ligand>
        <name>NADPH</name>
        <dbReference type="ChEBI" id="CHEBI:57783"/>
    </ligand>
</feature>
<dbReference type="PRINTS" id="PR00077">
    <property type="entry name" value="GPDHDRGNASE"/>
</dbReference>
<dbReference type="InterPro" id="IPR036291">
    <property type="entry name" value="NAD(P)-bd_dom_sf"/>
</dbReference>
<evidence type="ECO:0000256" key="2">
    <source>
        <dbReference type="ARBA" id="ARBA00022516"/>
    </source>
</evidence>
<dbReference type="GO" id="GO:0005829">
    <property type="term" value="C:cytosol"/>
    <property type="evidence" value="ECO:0007669"/>
    <property type="project" value="TreeGrafter"/>
</dbReference>
<feature type="binding site" evidence="13">
    <location>
        <position position="251"/>
    </location>
    <ligand>
        <name>sn-glycerol 3-phosphate</name>
        <dbReference type="ChEBI" id="CHEBI:57597"/>
    </ligand>
</feature>
<evidence type="ECO:0000256" key="4">
    <source>
        <dbReference type="ARBA" id="ARBA00023002"/>
    </source>
</evidence>
<evidence type="ECO:0000259" key="18">
    <source>
        <dbReference type="Pfam" id="PF01210"/>
    </source>
</evidence>
<dbReference type="InterPro" id="IPR011128">
    <property type="entry name" value="G3P_DH_NAD-dep_N"/>
</dbReference>
<dbReference type="InterPro" id="IPR006168">
    <property type="entry name" value="G3P_DH_NAD-dep"/>
</dbReference>
<dbReference type="NCBIfam" id="NF000940">
    <property type="entry name" value="PRK00094.1-2"/>
    <property type="match status" value="1"/>
</dbReference>
<dbReference type="GO" id="GO:0006650">
    <property type="term" value="P:glycerophospholipid metabolic process"/>
    <property type="evidence" value="ECO:0007669"/>
    <property type="project" value="UniProtKB-UniRule"/>
</dbReference>
<dbReference type="eggNOG" id="COG0240">
    <property type="taxonomic scope" value="Bacteria"/>
</dbReference>
<keyword evidence="3 13" id="KW-0521">NADP</keyword>
<evidence type="ECO:0000256" key="16">
    <source>
        <dbReference type="PIRSR" id="PIRSR000114-3"/>
    </source>
</evidence>
<dbReference type="AlphaFoldDB" id="H0ULZ3"/>
<evidence type="ECO:0000256" key="12">
    <source>
        <dbReference type="ARBA" id="ARBA00080511"/>
    </source>
</evidence>
<dbReference type="RefSeq" id="WP_008522346.1">
    <property type="nucleotide sequence ID" value="NZ_CM001376.1"/>
</dbReference>
<dbReference type="STRING" id="885272.JonanDRAFT_0104"/>
<dbReference type="NCBIfam" id="NF000942">
    <property type="entry name" value="PRK00094.1-4"/>
    <property type="match status" value="1"/>
</dbReference>
<dbReference type="OrthoDB" id="9812273at2"/>
<evidence type="ECO:0000256" key="15">
    <source>
        <dbReference type="PIRSR" id="PIRSR000114-2"/>
    </source>
</evidence>
<dbReference type="SUPFAM" id="SSF48179">
    <property type="entry name" value="6-phosphogluconate dehydrogenase C-terminal domain-like"/>
    <property type="match status" value="1"/>
</dbReference>
<evidence type="ECO:0000256" key="6">
    <source>
        <dbReference type="ARBA" id="ARBA00023098"/>
    </source>
</evidence>
<gene>
    <name evidence="13" type="primary">gpsA</name>
    <name evidence="20" type="ORF">JonanDRAFT_0104</name>
</gene>
<dbReference type="Gene3D" id="1.10.1040.10">
    <property type="entry name" value="N-(1-d-carboxylethyl)-l-norvaline Dehydrogenase, domain 2"/>
    <property type="match status" value="1"/>
</dbReference>
<evidence type="ECO:0000256" key="17">
    <source>
        <dbReference type="RuleBase" id="RU000437"/>
    </source>
</evidence>
<comment type="function">
    <text evidence="13">Catalyzes the reduction of the glycolytic intermediate dihydroxyacetone phosphate (DHAP) to sn-glycerol 3-phosphate (G3P), the key precursor for phospholipid synthesis.</text>
</comment>
<dbReference type="EMBL" id="CM001376">
    <property type="protein sequence ID" value="EHM12535.1"/>
    <property type="molecule type" value="Genomic_DNA"/>
</dbReference>
<dbReference type="GO" id="GO:0051287">
    <property type="term" value="F:NAD binding"/>
    <property type="evidence" value="ECO:0007669"/>
    <property type="project" value="InterPro"/>
</dbReference>
<feature type="domain" description="Glycerol-3-phosphate dehydrogenase NAD-dependent C-terminal" evidence="19">
    <location>
        <begin position="177"/>
        <end position="317"/>
    </location>
</feature>
<evidence type="ECO:0000256" key="1">
    <source>
        <dbReference type="ARBA" id="ARBA00011009"/>
    </source>
</evidence>
<evidence type="ECO:0000313" key="21">
    <source>
        <dbReference type="Proteomes" id="UP000003806"/>
    </source>
</evidence>
<dbReference type="HOGENOM" id="CLU_033449_0_2_0"/>
<dbReference type="Gene3D" id="3.40.50.720">
    <property type="entry name" value="NAD(P)-binding Rossmann-like Domain"/>
    <property type="match status" value="1"/>
</dbReference>
<dbReference type="PIRSF" id="PIRSF000114">
    <property type="entry name" value="Glycerol-3-P_dh"/>
    <property type="match status" value="1"/>
</dbReference>
<feature type="binding site" evidence="16">
    <location>
        <begin position="9"/>
        <end position="14"/>
    </location>
    <ligand>
        <name>NAD(+)</name>
        <dbReference type="ChEBI" id="CHEBI:57540"/>
    </ligand>
</feature>
<evidence type="ECO:0000256" key="7">
    <source>
        <dbReference type="ARBA" id="ARBA00023209"/>
    </source>
</evidence>
<comment type="catalytic activity">
    <reaction evidence="9">
        <text>sn-glycerol 3-phosphate + NADP(+) = dihydroxyacetone phosphate + NADPH + H(+)</text>
        <dbReference type="Rhea" id="RHEA:11096"/>
        <dbReference type="ChEBI" id="CHEBI:15378"/>
        <dbReference type="ChEBI" id="CHEBI:57597"/>
        <dbReference type="ChEBI" id="CHEBI:57642"/>
        <dbReference type="ChEBI" id="CHEBI:57783"/>
        <dbReference type="ChEBI" id="CHEBI:58349"/>
        <dbReference type="EC" id="1.1.1.94"/>
    </reaction>
    <physiologicalReaction direction="right-to-left" evidence="9">
        <dbReference type="Rhea" id="RHEA:11098"/>
    </physiologicalReaction>
</comment>
<evidence type="ECO:0000313" key="20">
    <source>
        <dbReference type="EMBL" id="EHM12535.1"/>
    </source>
</evidence>
<dbReference type="FunFam" id="3.40.50.720:FF:000019">
    <property type="entry name" value="Glycerol-3-phosphate dehydrogenase [NAD(P)+]"/>
    <property type="match status" value="1"/>
</dbReference>
<dbReference type="UniPathway" id="UPA00940"/>
<keyword evidence="7 13" id="KW-0594">Phospholipid biosynthesis</keyword>
<feature type="binding site" evidence="16">
    <location>
        <position position="137"/>
    </location>
    <ligand>
        <name>NAD(+)</name>
        <dbReference type="ChEBI" id="CHEBI:57540"/>
    </ligand>
</feature>
<dbReference type="InterPro" id="IPR008927">
    <property type="entry name" value="6-PGluconate_DH-like_C_sf"/>
</dbReference>
<feature type="binding site" evidence="13">
    <location>
        <position position="105"/>
    </location>
    <ligand>
        <name>sn-glycerol 3-phosphate</name>
        <dbReference type="ChEBI" id="CHEBI:57597"/>
    </ligand>
</feature>
<evidence type="ECO:0000256" key="10">
    <source>
        <dbReference type="ARBA" id="ARBA00066687"/>
    </source>
</evidence>
<protein>
    <recommendedName>
        <fullName evidence="11 13">Glycerol-3-phosphate dehydrogenase [NAD(P)+]</fullName>
        <ecNumber evidence="10 13">1.1.1.94</ecNumber>
    </recommendedName>
    <alternativeName>
        <fullName evidence="13">NAD(P)(+)-dependent glycerol-3-phosphate dehydrogenase</fullName>
    </alternativeName>
    <alternativeName>
        <fullName evidence="12 13">NAD(P)H-dependent dihydroxyacetone-phosphate reductase</fullName>
    </alternativeName>
</protein>
<feature type="binding site" evidence="13">
    <location>
        <position position="12"/>
    </location>
    <ligand>
        <name>NADPH</name>
        <dbReference type="ChEBI" id="CHEBI:57783"/>
    </ligand>
</feature>
<feature type="binding site" evidence="15">
    <location>
        <begin position="252"/>
        <end position="253"/>
    </location>
    <ligand>
        <name>substrate</name>
    </ligand>
</feature>
<keyword evidence="2 13" id="KW-0444">Lipid biosynthesis</keyword>
<sequence length="335" mass="35031">MNAPVTVFGAGSWGTALAQILSANGPVTLWCRDSEQASYIAQRHANPKRLKDQPLNPSIEATSSLPRAAGSPLWVLAVPLQSLRGLLTDLAPHWRPGVMLCNAAKGVEIGSLKLPSGIAEELLPAVPFAVISGPSHAEEAIQGLPACVVAAARSERDACLWQKTFGTPSFRVYSSTDLIGVEIGGAVKNVIAVASGMIHRYGMGDNAAAATVCRGLAEITRLGLAMGAKPLTFSGLAGVGDLMVTAFSRHSRNFRLGELIGGGLSLQEAAAQIGEVAEGAWTVRALANLSRRLGVEMPISDAVYQILYQGQDPLNALQTLLTRPLRPEAAGITGD</sequence>
<evidence type="ECO:0000256" key="13">
    <source>
        <dbReference type="HAMAP-Rule" id="MF_00394"/>
    </source>
</evidence>
<dbReference type="FunFam" id="1.10.1040.10:FF:000001">
    <property type="entry name" value="Glycerol-3-phosphate dehydrogenase [NAD(P)+]"/>
    <property type="match status" value="1"/>
</dbReference>
<reference evidence="20 21" key="1">
    <citation type="submission" date="2011-11" db="EMBL/GenBank/DDBJ databases">
        <title>The Noncontiguous Finished genome of Jonquetella anthropi DSM 22815.</title>
        <authorList>
            <consortium name="US DOE Joint Genome Institute (JGI-PGF)"/>
            <person name="Lucas S."/>
            <person name="Copeland A."/>
            <person name="Lapidus A."/>
            <person name="Glavina del Rio T."/>
            <person name="Dalin E."/>
            <person name="Tice H."/>
            <person name="Bruce D."/>
            <person name="Goodwin L."/>
            <person name="Pitluck S."/>
            <person name="Peters L."/>
            <person name="Mikhailova N."/>
            <person name="Held B."/>
            <person name="Kyrpides N."/>
            <person name="Mavromatis K."/>
            <person name="Ivanova N."/>
            <person name="Markowitz V."/>
            <person name="Cheng J.-F."/>
            <person name="Hugenholtz P."/>
            <person name="Woyke T."/>
            <person name="Wu D."/>
            <person name="Gronow S."/>
            <person name="Wellnitz S."/>
            <person name="Brambilla E."/>
            <person name="Klenk H.-P."/>
            <person name="Eisen J.A."/>
        </authorList>
    </citation>
    <scope>NUCLEOTIDE SEQUENCE [LARGE SCALE GENOMIC DNA]</scope>
    <source>
        <strain evidence="20 21">DSM 22815</strain>
    </source>
</reference>
<comment type="catalytic activity">
    <reaction evidence="13">
        <text>sn-glycerol 3-phosphate + NAD(+) = dihydroxyacetone phosphate + NADH + H(+)</text>
        <dbReference type="Rhea" id="RHEA:11092"/>
        <dbReference type="ChEBI" id="CHEBI:15378"/>
        <dbReference type="ChEBI" id="CHEBI:57540"/>
        <dbReference type="ChEBI" id="CHEBI:57597"/>
        <dbReference type="ChEBI" id="CHEBI:57642"/>
        <dbReference type="ChEBI" id="CHEBI:57945"/>
        <dbReference type="EC" id="1.1.1.94"/>
    </reaction>
</comment>
<dbReference type="EC" id="1.1.1.94" evidence="10 13"/>
<keyword evidence="6 13" id="KW-0443">Lipid metabolism</keyword>
<dbReference type="InterPro" id="IPR013328">
    <property type="entry name" value="6PGD_dom2"/>
</dbReference>
<dbReference type="PANTHER" id="PTHR11728:SF1">
    <property type="entry name" value="GLYCEROL-3-PHOSPHATE DEHYDROGENASE [NAD(+)] 2, CHLOROPLASTIC"/>
    <property type="match status" value="1"/>
</dbReference>
<keyword evidence="5 13" id="KW-0520">NAD</keyword>
<dbReference type="SUPFAM" id="SSF51735">
    <property type="entry name" value="NAD(P)-binding Rossmann-fold domains"/>
    <property type="match status" value="1"/>
</dbReference>
<feature type="binding site" evidence="13">
    <location>
        <position position="188"/>
    </location>
    <ligand>
        <name>sn-glycerol 3-phosphate</name>
        <dbReference type="ChEBI" id="CHEBI:57597"/>
    </ligand>
</feature>
<comment type="pathway">
    <text evidence="13">Membrane lipid metabolism; glycerophospholipid metabolism.</text>
</comment>
<feature type="binding site" evidence="13">
    <location>
        <position position="133"/>
    </location>
    <ligand>
        <name>sn-glycerol 3-phosphate</name>
        <dbReference type="ChEBI" id="CHEBI:57597"/>
    </ligand>
</feature>
<dbReference type="PANTHER" id="PTHR11728">
    <property type="entry name" value="GLYCEROL-3-PHOSPHATE DEHYDROGENASE"/>
    <property type="match status" value="1"/>
</dbReference>
<dbReference type="HAMAP" id="MF_00394">
    <property type="entry name" value="NAD_Glyc3P_dehydrog"/>
    <property type="match status" value="1"/>
</dbReference>
<evidence type="ECO:0000256" key="5">
    <source>
        <dbReference type="ARBA" id="ARBA00023027"/>
    </source>
</evidence>
<keyword evidence="13" id="KW-0547">Nucleotide-binding</keyword>
<evidence type="ECO:0000256" key="11">
    <source>
        <dbReference type="ARBA" id="ARBA00069372"/>
    </source>
</evidence>
<feature type="binding site" evidence="13">
    <location>
        <position position="135"/>
    </location>
    <ligand>
        <name>sn-glycerol 3-phosphate</name>
        <dbReference type="ChEBI" id="CHEBI:57597"/>
    </ligand>
</feature>
<feature type="binding site" evidence="13">
    <location>
        <position position="252"/>
    </location>
    <ligand>
        <name>NADPH</name>
        <dbReference type="ChEBI" id="CHEBI:57783"/>
    </ligand>
</feature>
<dbReference type="Pfam" id="PF07479">
    <property type="entry name" value="NAD_Gly3P_dh_C"/>
    <property type="match status" value="1"/>
</dbReference>
<feature type="binding site" evidence="13">
    <location>
        <position position="13"/>
    </location>
    <ligand>
        <name>NADPH</name>
        <dbReference type="ChEBI" id="CHEBI:57783"/>
    </ligand>
</feature>
<name>H0ULZ3_9BACT</name>
<accession>H0ULZ3</accession>
<evidence type="ECO:0000256" key="3">
    <source>
        <dbReference type="ARBA" id="ARBA00022857"/>
    </source>
</evidence>
<dbReference type="Proteomes" id="UP000003806">
    <property type="component" value="Chromosome"/>
</dbReference>
<feature type="binding site" evidence="13">
    <location>
        <position position="278"/>
    </location>
    <ligand>
        <name>NADPH</name>
        <dbReference type="ChEBI" id="CHEBI:57783"/>
    </ligand>
</feature>
<feature type="domain" description="Glycerol-3-phosphate dehydrogenase NAD-dependent N-terminal" evidence="18">
    <location>
        <begin position="5"/>
        <end position="155"/>
    </location>
</feature>
<feature type="binding site" evidence="13">
    <location>
        <position position="32"/>
    </location>
    <ligand>
        <name>NADPH</name>
        <dbReference type="ChEBI" id="CHEBI:57783"/>
    </ligand>
</feature>
<comment type="similarity">
    <text evidence="1 13 17">Belongs to the NAD-dependent glycerol-3-phosphate dehydrogenase family.</text>
</comment>
<dbReference type="GO" id="GO:0008654">
    <property type="term" value="P:phospholipid biosynthetic process"/>
    <property type="evidence" value="ECO:0007669"/>
    <property type="project" value="UniProtKB-KW"/>
</dbReference>
<evidence type="ECO:0000256" key="8">
    <source>
        <dbReference type="ARBA" id="ARBA00023264"/>
    </source>
</evidence>
<feature type="binding site" evidence="13">
    <location>
        <position position="276"/>
    </location>
    <ligand>
        <name>NADPH</name>
        <dbReference type="ChEBI" id="CHEBI:57783"/>
    </ligand>
</feature>
<feature type="binding site" evidence="13">
    <location>
        <position position="253"/>
    </location>
    <ligand>
        <name>sn-glycerol 3-phosphate</name>
        <dbReference type="ChEBI" id="CHEBI:57597"/>
    </ligand>
</feature>
<dbReference type="GO" id="GO:0046167">
    <property type="term" value="P:glycerol-3-phosphate biosynthetic process"/>
    <property type="evidence" value="ECO:0007669"/>
    <property type="project" value="UniProtKB-UniRule"/>
</dbReference>
<comment type="subcellular location">
    <subcellularLocation>
        <location evidence="13">Cytoplasm</location>
    </subcellularLocation>
</comment>